<gene>
    <name evidence="3" type="ORF">ACFO5O_04055</name>
</gene>
<sequence length="243" mass="27199">MHIIKLDAIDSTNSFLRQLSSASMVEDFTVVIANHQTNGRGQMGSEWRSEKGKNLTVSVFKDVSFLKVDEHFCISMAVALAIIGALKTFDIKGLKIKWPNDILSDNMKIGGVLIENVISSKKPKASIIGFGLNINQTEFENLPSASSLRLITGQVFDPDEVLQVILNSLKYYFSLLEQKAFDKLKSSYEKQLFRKNKPSTFKDYEGNLFTGYIQGVSKAGNLQVLIEDGIVKEFDLKEVSLLY</sequence>
<name>A0ABV9N3Y0_9FLAO</name>
<organism evidence="3 4">
    <name type="scientific">Geojedonia litorea</name>
    <dbReference type="NCBI Taxonomy" id="1268269"/>
    <lineage>
        <taxon>Bacteria</taxon>
        <taxon>Pseudomonadati</taxon>
        <taxon>Bacteroidota</taxon>
        <taxon>Flavobacteriia</taxon>
        <taxon>Flavobacteriales</taxon>
        <taxon>Flavobacteriaceae</taxon>
        <taxon>Geojedonia</taxon>
    </lineage>
</organism>
<keyword evidence="1 3" id="KW-0436">Ligase</keyword>
<dbReference type="PANTHER" id="PTHR12835:SF5">
    <property type="entry name" value="BIOTIN--PROTEIN LIGASE"/>
    <property type="match status" value="1"/>
</dbReference>
<dbReference type="CDD" id="cd16442">
    <property type="entry name" value="BPL"/>
    <property type="match status" value="1"/>
</dbReference>
<keyword evidence="4" id="KW-1185">Reference proteome</keyword>
<dbReference type="EC" id="6.3.4.15" evidence="3"/>
<dbReference type="Pfam" id="PF03099">
    <property type="entry name" value="BPL_LplA_LipB"/>
    <property type="match status" value="1"/>
</dbReference>
<dbReference type="NCBIfam" id="TIGR00121">
    <property type="entry name" value="birA_ligase"/>
    <property type="match status" value="1"/>
</dbReference>
<evidence type="ECO:0000313" key="4">
    <source>
        <dbReference type="Proteomes" id="UP001595953"/>
    </source>
</evidence>
<dbReference type="InterPro" id="IPR004408">
    <property type="entry name" value="Biotin_CoA_COase_ligase"/>
</dbReference>
<dbReference type="InterPro" id="IPR004143">
    <property type="entry name" value="BPL_LPL_catalytic"/>
</dbReference>
<dbReference type="PANTHER" id="PTHR12835">
    <property type="entry name" value="BIOTIN PROTEIN LIGASE"/>
    <property type="match status" value="1"/>
</dbReference>
<feature type="domain" description="BPL/LPL catalytic" evidence="2">
    <location>
        <begin position="1"/>
        <end position="177"/>
    </location>
</feature>
<reference evidence="4" key="1">
    <citation type="journal article" date="2019" name="Int. J. Syst. Evol. Microbiol.">
        <title>The Global Catalogue of Microorganisms (GCM) 10K type strain sequencing project: providing services to taxonomists for standard genome sequencing and annotation.</title>
        <authorList>
            <consortium name="The Broad Institute Genomics Platform"/>
            <consortium name="The Broad Institute Genome Sequencing Center for Infectious Disease"/>
            <person name="Wu L."/>
            <person name="Ma J."/>
        </authorList>
    </citation>
    <scope>NUCLEOTIDE SEQUENCE [LARGE SCALE GENOMIC DNA]</scope>
    <source>
        <strain evidence="4">CCUG 63682</strain>
    </source>
</reference>
<dbReference type="PROSITE" id="PS51733">
    <property type="entry name" value="BPL_LPL_CATALYTIC"/>
    <property type="match status" value="1"/>
</dbReference>
<dbReference type="EMBL" id="JBHSGP010000007">
    <property type="protein sequence ID" value="MFC4721483.1"/>
    <property type="molecule type" value="Genomic_DNA"/>
</dbReference>
<dbReference type="RefSeq" id="WP_387961201.1">
    <property type="nucleotide sequence ID" value="NZ_JBHSGP010000007.1"/>
</dbReference>
<proteinExistence type="predicted"/>
<dbReference type="GO" id="GO:0004077">
    <property type="term" value="F:biotin--[biotin carboxyl-carrier protein] ligase activity"/>
    <property type="evidence" value="ECO:0007669"/>
    <property type="project" value="UniProtKB-EC"/>
</dbReference>
<dbReference type="SUPFAM" id="SSF55681">
    <property type="entry name" value="Class II aaRS and biotin synthetases"/>
    <property type="match status" value="1"/>
</dbReference>
<dbReference type="InterPro" id="IPR045864">
    <property type="entry name" value="aa-tRNA-synth_II/BPL/LPL"/>
</dbReference>
<evidence type="ECO:0000256" key="1">
    <source>
        <dbReference type="ARBA" id="ARBA00022598"/>
    </source>
</evidence>
<evidence type="ECO:0000313" key="3">
    <source>
        <dbReference type="EMBL" id="MFC4721483.1"/>
    </source>
</evidence>
<evidence type="ECO:0000259" key="2">
    <source>
        <dbReference type="PROSITE" id="PS51733"/>
    </source>
</evidence>
<accession>A0ABV9N3Y0</accession>
<dbReference type="Gene3D" id="3.30.930.10">
    <property type="entry name" value="Bira Bifunctional Protein, Domain 2"/>
    <property type="match status" value="1"/>
</dbReference>
<comment type="caution">
    <text evidence="3">The sequence shown here is derived from an EMBL/GenBank/DDBJ whole genome shotgun (WGS) entry which is preliminary data.</text>
</comment>
<dbReference type="Proteomes" id="UP001595953">
    <property type="component" value="Unassembled WGS sequence"/>
</dbReference>
<protein>
    <submittedName>
        <fullName evidence="3">Biotin--[acetyl-CoA-carboxylase] ligase</fullName>
        <ecNumber evidence="3">6.3.4.15</ecNumber>
    </submittedName>
</protein>